<dbReference type="Pfam" id="PF13274">
    <property type="entry name" value="SocA_Panacea"/>
    <property type="match status" value="1"/>
</dbReference>
<evidence type="ECO:0000313" key="2">
    <source>
        <dbReference type="EMBL" id="MFC7364555.1"/>
    </source>
</evidence>
<dbReference type="RefSeq" id="WP_157297385.1">
    <property type="nucleotide sequence ID" value="NZ_JBHTCT010000011.1"/>
</dbReference>
<keyword evidence="3" id="KW-1185">Reference proteome</keyword>
<dbReference type="Proteomes" id="UP001596483">
    <property type="component" value="Unassembled WGS sequence"/>
</dbReference>
<feature type="domain" description="Antitoxin SocA-like Panacea" evidence="1">
    <location>
        <begin position="29"/>
        <end position="136"/>
    </location>
</feature>
<comment type="caution">
    <text evidence="2">The sequence shown here is derived from an EMBL/GenBank/DDBJ whole genome shotgun (WGS) entry which is preliminary data.</text>
</comment>
<proteinExistence type="predicted"/>
<dbReference type="InterPro" id="IPR025272">
    <property type="entry name" value="SocA_Panacea"/>
</dbReference>
<evidence type="ECO:0000259" key="1">
    <source>
        <dbReference type="Pfam" id="PF13274"/>
    </source>
</evidence>
<dbReference type="EMBL" id="JBHTCT010000011">
    <property type="protein sequence ID" value="MFC7364555.1"/>
    <property type="molecule type" value="Genomic_DNA"/>
</dbReference>
<gene>
    <name evidence="2" type="ORF">ACFQQH_05365</name>
</gene>
<evidence type="ECO:0000313" key="3">
    <source>
        <dbReference type="Proteomes" id="UP001596483"/>
    </source>
</evidence>
<accession>A0ABW2NF63</accession>
<name>A0ABW2NF63_9BACL</name>
<reference evidence="3" key="1">
    <citation type="journal article" date="2019" name="Int. J. Syst. Evol. Microbiol.">
        <title>The Global Catalogue of Microorganisms (GCM) 10K type strain sequencing project: providing services to taxonomists for standard genome sequencing and annotation.</title>
        <authorList>
            <consortium name="The Broad Institute Genomics Platform"/>
            <consortium name="The Broad Institute Genome Sequencing Center for Infectious Disease"/>
            <person name="Wu L."/>
            <person name="Ma J."/>
        </authorList>
    </citation>
    <scope>NUCLEOTIDE SEQUENCE [LARGE SCALE GENOMIC DNA]</scope>
    <source>
        <strain evidence="3">JCM 4738</strain>
    </source>
</reference>
<organism evidence="2 3">
    <name type="scientific">Bhargavaea changchunensis</name>
    <dbReference type="NCBI Taxonomy" id="2134037"/>
    <lineage>
        <taxon>Bacteria</taxon>
        <taxon>Bacillati</taxon>
        <taxon>Bacillota</taxon>
        <taxon>Bacilli</taxon>
        <taxon>Bacillales</taxon>
        <taxon>Caryophanaceae</taxon>
        <taxon>Bhargavaea</taxon>
    </lineage>
</organism>
<protein>
    <submittedName>
        <fullName evidence="2">Panacea domain-containing protein</fullName>
    </submittedName>
</protein>
<sequence>MNSYDATIIAGYIAHRALETGKRLTNLQLQKILYFLQAYWLKNFDTPLFSDEIQKWKLGPVVPDVYHEYKVFGSSQISYIPKIFDIDAENSTFKIVNFSPNMVHDNDRRILERITDNLSNYSGRELVNITHEHEPWSKDEKKILSGEMKIPYDIEEIKAYFKENPEKLEICNV</sequence>